<organism evidence="2 3">
    <name type="scientific">Linnemannia gamsii</name>
    <dbReference type="NCBI Taxonomy" id="64522"/>
    <lineage>
        <taxon>Eukaryota</taxon>
        <taxon>Fungi</taxon>
        <taxon>Fungi incertae sedis</taxon>
        <taxon>Mucoromycota</taxon>
        <taxon>Mortierellomycotina</taxon>
        <taxon>Mortierellomycetes</taxon>
        <taxon>Mortierellales</taxon>
        <taxon>Mortierellaceae</taxon>
        <taxon>Linnemannia</taxon>
    </lineage>
</organism>
<feature type="compositionally biased region" description="Basic and acidic residues" evidence="1">
    <location>
        <begin position="58"/>
        <end position="69"/>
    </location>
</feature>
<sequence>MTKVRDSSKQSYSSSDSVTTDSNTGSPRQGAVSPDQTTTINKNDSGTSTDSTHQSAEATHEKNDQKLEASDPDLLTTTDDSSTVDQVQDAVGTPINSEIREEEPVSLDDDVGGSKDDDDDGELGSGSLAMMEEGNLDLESNRVYSTTLAGHVRGVPGQSKHRHYDEHDQDQSATGSVPEEIESNTAETNRHGYGQHLSEDKGRIEEVEGEEVEELESTKHAKRMADDLAKERHDYVAGAYKSPFRHTHKAEKVGREER</sequence>
<feature type="compositionally biased region" description="Basic and acidic residues" evidence="1">
    <location>
        <begin position="216"/>
        <end position="226"/>
    </location>
</feature>
<evidence type="ECO:0000256" key="1">
    <source>
        <dbReference type="SAM" id="MobiDB-lite"/>
    </source>
</evidence>
<comment type="caution">
    <text evidence="2">The sequence shown here is derived from an EMBL/GenBank/DDBJ whole genome shotgun (WGS) entry which is preliminary data.</text>
</comment>
<reference evidence="2 3" key="1">
    <citation type="journal article" date="2020" name="Fungal Divers.">
        <title>Resolving the Mortierellaceae phylogeny through synthesis of multi-gene phylogenetics and phylogenomics.</title>
        <authorList>
            <person name="Vandepol N."/>
            <person name="Liber J."/>
            <person name="Desiro A."/>
            <person name="Na H."/>
            <person name="Kennedy M."/>
            <person name="Barry K."/>
            <person name="Grigoriev I.V."/>
            <person name="Miller A.N."/>
            <person name="O'Donnell K."/>
            <person name="Stajich J.E."/>
            <person name="Bonito G."/>
        </authorList>
    </citation>
    <scope>NUCLEOTIDE SEQUENCE [LARGE SCALE GENOMIC DNA]</scope>
    <source>
        <strain evidence="2 3">AD045</strain>
    </source>
</reference>
<feature type="compositionally biased region" description="Low complexity" evidence="1">
    <location>
        <begin position="73"/>
        <end position="89"/>
    </location>
</feature>
<feature type="compositionally biased region" description="Low complexity" evidence="1">
    <location>
        <begin position="9"/>
        <end position="26"/>
    </location>
</feature>
<feature type="region of interest" description="Disordered" evidence="1">
    <location>
        <begin position="239"/>
        <end position="258"/>
    </location>
</feature>
<feature type="compositionally biased region" description="Basic and acidic residues" evidence="1">
    <location>
        <begin position="197"/>
        <end position="206"/>
    </location>
</feature>
<feature type="region of interest" description="Disordered" evidence="1">
    <location>
        <begin position="1"/>
        <end position="134"/>
    </location>
</feature>
<name>A0ABQ7JPI1_9FUNG</name>
<keyword evidence="3" id="KW-1185">Reference proteome</keyword>
<evidence type="ECO:0000313" key="3">
    <source>
        <dbReference type="Proteomes" id="UP001194696"/>
    </source>
</evidence>
<feature type="region of interest" description="Disordered" evidence="1">
    <location>
        <begin position="147"/>
        <end position="226"/>
    </location>
</feature>
<feature type="compositionally biased region" description="Polar residues" evidence="1">
    <location>
        <begin position="34"/>
        <end position="57"/>
    </location>
</feature>
<proteinExistence type="predicted"/>
<evidence type="ECO:0000313" key="2">
    <source>
        <dbReference type="EMBL" id="KAG0282625.1"/>
    </source>
</evidence>
<dbReference type="EMBL" id="JAAAIM010001031">
    <property type="protein sequence ID" value="KAG0282625.1"/>
    <property type="molecule type" value="Genomic_DNA"/>
</dbReference>
<gene>
    <name evidence="2" type="ORF">BGZ96_000301</name>
</gene>
<protein>
    <submittedName>
        <fullName evidence="2">Uncharacterized protein</fullName>
    </submittedName>
</protein>
<dbReference type="Proteomes" id="UP001194696">
    <property type="component" value="Unassembled WGS sequence"/>
</dbReference>
<feature type="compositionally biased region" description="Acidic residues" evidence="1">
    <location>
        <begin position="104"/>
        <end position="122"/>
    </location>
</feature>
<accession>A0ABQ7JPI1</accession>